<sequence>MIDLARRDDGVGIGGAHPSDGGADVMIRNGLAVADDHLGTQSFKAGFGLNLEKRSEM</sequence>
<evidence type="ECO:0000313" key="1">
    <source>
        <dbReference type="EMBL" id="MFC3179635.1"/>
    </source>
</evidence>
<dbReference type="Proteomes" id="UP001595547">
    <property type="component" value="Unassembled WGS sequence"/>
</dbReference>
<comment type="caution">
    <text evidence="1">The sequence shown here is derived from an EMBL/GenBank/DDBJ whole genome shotgun (WGS) entry which is preliminary data.</text>
</comment>
<reference evidence="2" key="1">
    <citation type="journal article" date="2019" name="Int. J. Syst. Evol. Microbiol.">
        <title>The Global Catalogue of Microorganisms (GCM) 10K type strain sequencing project: providing services to taxonomists for standard genome sequencing and annotation.</title>
        <authorList>
            <consortium name="The Broad Institute Genomics Platform"/>
            <consortium name="The Broad Institute Genome Sequencing Center for Infectious Disease"/>
            <person name="Wu L."/>
            <person name="Ma J."/>
        </authorList>
    </citation>
    <scope>NUCLEOTIDE SEQUENCE [LARGE SCALE GENOMIC DNA]</scope>
    <source>
        <strain evidence="2">KCTC 52039</strain>
    </source>
</reference>
<dbReference type="RefSeq" id="WP_380074018.1">
    <property type="nucleotide sequence ID" value="NZ_JBHRTO010000001.1"/>
</dbReference>
<organism evidence="1 2">
    <name type="scientific">Cypionkella sinensis</name>
    <dbReference type="NCBI Taxonomy" id="1756043"/>
    <lineage>
        <taxon>Bacteria</taxon>
        <taxon>Pseudomonadati</taxon>
        <taxon>Pseudomonadota</taxon>
        <taxon>Alphaproteobacteria</taxon>
        <taxon>Rhodobacterales</taxon>
        <taxon>Paracoccaceae</taxon>
        <taxon>Cypionkella</taxon>
    </lineage>
</organism>
<dbReference type="EMBL" id="JBHRTO010000001">
    <property type="protein sequence ID" value="MFC3179635.1"/>
    <property type="molecule type" value="Genomic_DNA"/>
</dbReference>
<gene>
    <name evidence="1" type="ORF">ACFOGH_01420</name>
</gene>
<proteinExistence type="predicted"/>
<name>A0ABV7ITS7_9RHOB</name>
<keyword evidence="2" id="KW-1185">Reference proteome</keyword>
<evidence type="ECO:0000313" key="2">
    <source>
        <dbReference type="Proteomes" id="UP001595547"/>
    </source>
</evidence>
<accession>A0ABV7ITS7</accession>
<protein>
    <submittedName>
        <fullName evidence="1">Uncharacterized protein</fullName>
    </submittedName>
</protein>